<dbReference type="SUPFAM" id="SSF56935">
    <property type="entry name" value="Porins"/>
    <property type="match status" value="1"/>
</dbReference>
<dbReference type="InterPro" id="IPR000531">
    <property type="entry name" value="Beta-barrel_TonB"/>
</dbReference>
<evidence type="ECO:0000256" key="8">
    <source>
        <dbReference type="ARBA" id="ARBA00023077"/>
    </source>
</evidence>
<keyword evidence="7" id="KW-0406">Ion transport</keyword>
<feature type="domain" description="TonB-dependent receptor-like beta-barrel" evidence="14">
    <location>
        <begin position="276"/>
        <end position="708"/>
    </location>
</feature>
<dbReference type="PANTHER" id="PTHR32552:SF81">
    <property type="entry name" value="TONB-DEPENDENT OUTER MEMBRANE RECEPTOR"/>
    <property type="match status" value="1"/>
</dbReference>
<dbReference type="Proteomes" id="UP000058074">
    <property type="component" value="Chromosome"/>
</dbReference>
<dbReference type="InterPro" id="IPR039426">
    <property type="entry name" value="TonB-dep_rcpt-like"/>
</dbReference>
<dbReference type="PATRIC" id="fig|33050.5.peg.1351"/>
<keyword evidence="13" id="KW-0732">Signal</keyword>
<evidence type="ECO:0000256" key="2">
    <source>
        <dbReference type="ARBA" id="ARBA00022448"/>
    </source>
</evidence>
<evidence type="ECO:0000256" key="12">
    <source>
        <dbReference type="RuleBase" id="RU003357"/>
    </source>
</evidence>
<evidence type="ECO:0008006" key="18">
    <source>
        <dbReference type="Google" id="ProtNLM"/>
    </source>
</evidence>
<keyword evidence="6" id="KW-0408">Iron</keyword>
<keyword evidence="9 11" id="KW-0472">Membrane</keyword>
<dbReference type="GO" id="GO:0006826">
    <property type="term" value="P:iron ion transport"/>
    <property type="evidence" value="ECO:0007669"/>
    <property type="project" value="UniProtKB-KW"/>
</dbReference>
<dbReference type="KEGG" id="smag:AN936_06495"/>
<organism evidence="16 17">
    <name type="scientific">Sphingopyxis macrogoltabida</name>
    <name type="common">Sphingomonas macrogoltabidus</name>
    <dbReference type="NCBI Taxonomy" id="33050"/>
    <lineage>
        <taxon>Bacteria</taxon>
        <taxon>Pseudomonadati</taxon>
        <taxon>Pseudomonadota</taxon>
        <taxon>Alphaproteobacteria</taxon>
        <taxon>Sphingomonadales</taxon>
        <taxon>Sphingomonadaceae</taxon>
        <taxon>Sphingopyxis</taxon>
    </lineage>
</organism>
<keyword evidence="4" id="KW-0410">Iron transport</keyword>
<evidence type="ECO:0000256" key="11">
    <source>
        <dbReference type="PROSITE-ProRule" id="PRU01360"/>
    </source>
</evidence>
<evidence type="ECO:0000256" key="6">
    <source>
        <dbReference type="ARBA" id="ARBA00023004"/>
    </source>
</evidence>
<feature type="signal peptide" evidence="13">
    <location>
        <begin position="1"/>
        <end position="21"/>
    </location>
</feature>
<evidence type="ECO:0000256" key="10">
    <source>
        <dbReference type="ARBA" id="ARBA00023237"/>
    </source>
</evidence>
<evidence type="ECO:0000313" key="17">
    <source>
        <dbReference type="Proteomes" id="UP000058074"/>
    </source>
</evidence>
<evidence type="ECO:0000256" key="7">
    <source>
        <dbReference type="ARBA" id="ARBA00023065"/>
    </source>
</evidence>
<dbReference type="InterPro" id="IPR036942">
    <property type="entry name" value="Beta-barrel_TonB_sf"/>
</dbReference>
<reference evidence="16 17" key="1">
    <citation type="journal article" date="2015" name="Genome Announc.">
        <title>Complete Genome Sequence of Polypropylene Glycol- and Polyethylene Glycol-Degrading Sphingopyxis macrogoltabida Strain EY-1.</title>
        <authorList>
            <person name="Ohtsubo Y."/>
            <person name="Nagata Y."/>
            <person name="Numata M."/>
            <person name="Tsuchikane K."/>
            <person name="Hosoyama A."/>
            <person name="Yamazoe A."/>
            <person name="Tsuda M."/>
            <person name="Fujita N."/>
            <person name="Kawai F."/>
        </authorList>
    </citation>
    <scope>NUCLEOTIDE SEQUENCE [LARGE SCALE GENOMIC DNA]</scope>
    <source>
        <strain evidence="16 17">EY-1</strain>
    </source>
</reference>
<evidence type="ECO:0000259" key="14">
    <source>
        <dbReference type="Pfam" id="PF00593"/>
    </source>
</evidence>
<keyword evidence="5 11" id="KW-0812">Transmembrane</keyword>
<feature type="domain" description="TonB-dependent receptor plug" evidence="15">
    <location>
        <begin position="48"/>
        <end position="158"/>
    </location>
</feature>
<evidence type="ECO:0000256" key="13">
    <source>
        <dbReference type="SAM" id="SignalP"/>
    </source>
</evidence>
<keyword evidence="2 11" id="KW-0813">Transport</keyword>
<dbReference type="PROSITE" id="PS52016">
    <property type="entry name" value="TONB_DEPENDENT_REC_3"/>
    <property type="match status" value="1"/>
</dbReference>
<evidence type="ECO:0000256" key="1">
    <source>
        <dbReference type="ARBA" id="ARBA00004571"/>
    </source>
</evidence>
<sequence length="742" mass="79010">MNNRMMAMLLVAAAMPASVWAQEAAPADSASDQSGDIIVTANKRPERQLDVPSAITAFRGSDLLDSGYTSLKDYLALTPGVQVSQTGGGGAPVIRGLTTGTNLGAIVGIVVDGAPVGPSSSFNLGGANSTDLDPIDLERVEVLKGPQGTLYGANTLGGLVSYTFARPNLDRVTAIARGELSGTQHGGTSHSFRAAASAPIVQDMLGLRVSGYIDRPSGFIDNSVAGINNFNRQRNWGINGSLRFEPTPELSINIVGFHQQVNQLGQDYVVYGADRKPVTDLHYDQQLYSKYRKNSDVLIGTVDYDLGFANLTSVSSYQKIDTYIVLNALTFNAQLPVFTAFGGVPVPAGTAAGADAKGPVKKFSQELRLASSDDGPLQYVLGAFYTYEKARTSTNVVGFDPDFQEVPTLAPAIGFGVNDTYKEIAGFGNLTYKFGEAFDLTGGLRIGRISQAYNQTFYGSDAAAFNNFLGFLGLDPVPADTGTTRGSETVKTYLLTARYHFSPDGMVYARYATGFRPGGPNFAVPGLPPSFKSDSTENFEGGLKTKFWDGKGTIDLSAFYMRWKDILIQVSSGGLNAYANGGNARVYGVEGLLSLRPVDGLTLAATIAYNDGKITSVDPLAAASLGVGDPLPNSAKWSGSLTLDYRTPIGGDWQAVVGGTAKFVGKRYTSLRSSLINPFYLMPGYALFDIRAGVESDRVDISLFVRNLTDKRAQLSGSGANGINEIIVQRPRTMGVAVMFKY</sequence>
<dbReference type="AlphaFoldDB" id="A0A0N7GS87"/>
<dbReference type="Pfam" id="PF07715">
    <property type="entry name" value="Plug"/>
    <property type="match status" value="1"/>
</dbReference>
<evidence type="ECO:0000256" key="3">
    <source>
        <dbReference type="ARBA" id="ARBA00022452"/>
    </source>
</evidence>
<feature type="chain" id="PRO_5006012194" description="TonB-dependent receptor" evidence="13">
    <location>
        <begin position="22"/>
        <end position="742"/>
    </location>
</feature>
<evidence type="ECO:0000259" key="15">
    <source>
        <dbReference type="Pfam" id="PF07715"/>
    </source>
</evidence>
<dbReference type="Pfam" id="PF00593">
    <property type="entry name" value="TonB_dep_Rec_b-barrel"/>
    <property type="match status" value="1"/>
</dbReference>
<dbReference type="PANTHER" id="PTHR32552">
    <property type="entry name" value="FERRICHROME IRON RECEPTOR-RELATED"/>
    <property type="match status" value="1"/>
</dbReference>
<evidence type="ECO:0000313" key="16">
    <source>
        <dbReference type="EMBL" id="ALH80027.1"/>
    </source>
</evidence>
<evidence type="ECO:0000256" key="9">
    <source>
        <dbReference type="ARBA" id="ARBA00023136"/>
    </source>
</evidence>
<protein>
    <recommendedName>
        <fullName evidence="18">TonB-dependent receptor</fullName>
    </recommendedName>
</protein>
<keyword evidence="10 11" id="KW-0998">Cell outer membrane</keyword>
<evidence type="ECO:0000256" key="5">
    <source>
        <dbReference type="ARBA" id="ARBA00022692"/>
    </source>
</evidence>
<name>A0A0N7GS87_SPHMC</name>
<keyword evidence="8 12" id="KW-0798">TonB box</keyword>
<dbReference type="EMBL" id="CP012700">
    <property type="protein sequence ID" value="ALH80027.1"/>
    <property type="molecule type" value="Genomic_DNA"/>
</dbReference>
<accession>A0A0N7GS87</accession>
<comment type="subcellular location">
    <subcellularLocation>
        <location evidence="1 11">Cell outer membrane</location>
        <topology evidence="1 11">Multi-pass membrane protein</topology>
    </subcellularLocation>
</comment>
<gene>
    <name evidence="16" type="ORF">AN936_06495</name>
</gene>
<evidence type="ECO:0000256" key="4">
    <source>
        <dbReference type="ARBA" id="ARBA00022496"/>
    </source>
</evidence>
<comment type="similarity">
    <text evidence="11 12">Belongs to the TonB-dependent receptor family.</text>
</comment>
<proteinExistence type="inferred from homology"/>
<keyword evidence="3 11" id="KW-1134">Transmembrane beta strand</keyword>
<dbReference type="InterPro" id="IPR012910">
    <property type="entry name" value="Plug_dom"/>
</dbReference>
<dbReference type="CDD" id="cd01347">
    <property type="entry name" value="ligand_gated_channel"/>
    <property type="match status" value="1"/>
</dbReference>
<dbReference type="GO" id="GO:0009279">
    <property type="term" value="C:cell outer membrane"/>
    <property type="evidence" value="ECO:0007669"/>
    <property type="project" value="UniProtKB-SubCell"/>
</dbReference>
<dbReference type="Gene3D" id="2.40.170.20">
    <property type="entry name" value="TonB-dependent receptor, beta-barrel domain"/>
    <property type="match status" value="1"/>
</dbReference>